<evidence type="ECO:0000256" key="1">
    <source>
        <dbReference type="ARBA" id="ARBA00001974"/>
    </source>
</evidence>
<gene>
    <name evidence="8" type="ORF">CVT25_013458</name>
</gene>
<dbReference type="STRING" id="93625.A0A409WTL9"/>
<dbReference type="InterPro" id="IPR016169">
    <property type="entry name" value="FAD-bd_PCMH_sub2"/>
</dbReference>
<evidence type="ECO:0000256" key="2">
    <source>
        <dbReference type="ARBA" id="ARBA00005466"/>
    </source>
</evidence>
<proteinExistence type="inferred from homology"/>
<reference evidence="8 9" key="1">
    <citation type="journal article" date="2018" name="Evol. Lett.">
        <title>Horizontal gene cluster transfer increased hallucinogenic mushroom diversity.</title>
        <authorList>
            <person name="Reynolds H.T."/>
            <person name="Vijayakumar V."/>
            <person name="Gluck-Thaler E."/>
            <person name="Korotkin H.B."/>
            <person name="Matheny P.B."/>
            <person name="Slot J.C."/>
        </authorList>
    </citation>
    <scope>NUCLEOTIDE SEQUENCE [LARGE SCALE GENOMIC DNA]</scope>
    <source>
        <strain evidence="8 9">2631</strain>
    </source>
</reference>
<dbReference type="Gene3D" id="3.30.465.10">
    <property type="match status" value="1"/>
</dbReference>
<feature type="chain" id="PRO_5019263931" description="FAD-binding PCMH-type domain-containing protein" evidence="6">
    <location>
        <begin position="22"/>
        <end position="636"/>
    </location>
</feature>
<keyword evidence="3" id="KW-0285">Flavoprotein</keyword>
<dbReference type="EMBL" id="NHYD01003205">
    <property type="protein sequence ID" value="PPQ81858.1"/>
    <property type="molecule type" value="Genomic_DNA"/>
</dbReference>
<organism evidence="8 9">
    <name type="scientific">Psilocybe cyanescens</name>
    <dbReference type="NCBI Taxonomy" id="93625"/>
    <lineage>
        <taxon>Eukaryota</taxon>
        <taxon>Fungi</taxon>
        <taxon>Dikarya</taxon>
        <taxon>Basidiomycota</taxon>
        <taxon>Agaricomycotina</taxon>
        <taxon>Agaricomycetes</taxon>
        <taxon>Agaricomycetidae</taxon>
        <taxon>Agaricales</taxon>
        <taxon>Agaricineae</taxon>
        <taxon>Strophariaceae</taxon>
        <taxon>Psilocybe</taxon>
    </lineage>
</organism>
<dbReference type="Pfam" id="PF00652">
    <property type="entry name" value="Ricin_B_lectin"/>
    <property type="match status" value="1"/>
</dbReference>
<protein>
    <recommendedName>
        <fullName evidence="7">FAD-binding PCMH-type domain-containing protein</fullName>
    </recommendedName>
</protein>
<dbReference type="Pfam" id="PF08031">
    <property type="entry name" value="BBE"/>
    <property type="match status" value="1"/>
</dbReference>
<dbReference type="SUPFAM" id="SSF50370">
    <property type="entry name" value="Ricin B-like lectins"/>
    <property type="match status" value="1"/>
</dbReference>
<dbReference type="InterPro" id="IPR050416">
    <property type="entry name" value="FAD-linked_Oxidoreductase"/>
</dbReference>
<evidence type="ECO:0000256" key="4">
    <source>
        <dbReference type="ARBA" id="ARBA00022827"/>
    </source>
</evidence>
<name>A0A409WTL9_PSICY</name>
<comment type="caution">
    <text evidence="8">The sequence shown here is derived from an EMBL/GenBank/DDBJ whole genome shotgun (WGS) entry which is preliminary data.</text>
</comment>
<dbReference type="Gene3D" id="3.40.462.20">
    <property type="match status" value="1"/>
</dbReference>
<keyword evidence="6" id="KW-0732">Signal</keyword>
<comment type="cofactor">
    <cofactor evidence="1">
        <name>FAD</name>
        <dbReference type="ChEBI" id="CHEBI:57692"/>
    </cofactor>
</comment>
<dbReference type="InterPro" id="IPR006093">
    <property type="entry name" value="Oxy_OxRdtase_FAD_BS"/>
</dbReference>
<keyword evidence="9" id="KW-1185">Reference proteome</keyword>
<comment type="similarity">
    <text evidence="2">Belongs to the oxygen-dependent FAD-linked oxidoreductase family.</text>
</comment>
<evidence type="ECO:0000313" key="8">
    <source>
        <dbReference type="EMBL" id="PPQ81858.1"/>
    </source>
</evidence>
<sequence length="636" mass="66857">MLLTSFLRLYSLLGLALLASADLRSDLTGKGFTVSFPGDSQYSSLSQAYNQRYTFQPAAIALPNSAQDVSTIITASAANNFEVVARSGGHSYIANGLGGQDNSVVVDLRNFKSISIDPATGNAVVGSGNRLGDIALALNNAGRAMSHGTCPYVGIGGHSGYGGYGFTSRMWGLTLDNVLSINVVTADGSIRTASSTSNSDLFWALRGAAGSFGITTSITFKTYPVPSSATIIGYNWDMSAVDAANALGAFQTYATSNNIPATFGPELTFTKGSAQGRVTFSLGGGFYGPVSQLDGILAPFMSQMPANPGGGRTTESYIASVGQLSGGLPLNTASGPDRRDTFYAKSLVTPQASPIGDAARKAFMTYLANDGFNANTAWFVQAELYGGSNSAINSVGADATSYAHRSSMFTFQFYANSFNSNLPYPAAGLGFVDGMVNALVANSPSGWDIGAYPNYVDDRLQNSQQLYFGAHYSRLHDLKNTYDPKGLFTFPTGIQGDFVPPPPTGTGVAIHPNGNTAKCLDVRAAVYANGTPVQIYDCNGTPAQKWVINRGTTSVRVSGTNFCLDAGSAPANGIGMKIWTCFDNLAAQTWNYNSNNMLALSVQGQCLDLTNGDLTNSNQVQTWQCAVGNGNQVWTT</sequence>
<feature type="signal peptide" evidence="6">
    <location>
        <begin position="1"/>
        <end position="21"/>
    </location>
</feature>
<dbReference type="AlphaFoldDB" id="A0A409WTL9"/>
<dbReference type="Pfam" id="PF01565">
    <property type="entry name" value="FAD_binding_4"/>
    <property type="match status" value="1"/>
</dbReference>
<dbReference type="PANTHER" id="PTHR42973:SF39">
    <property type="entry name" value="FAD-BINDING PCMH-TYPE DOMAIN-CONTAINING PROTEIN"/>
    <property type="match status" value="1"/>
</dbReference>
<dbReference type="InterPro" id="IPR016166">
    <property type="entry name" value="FAD-bd_PCMH"/>
</dbReference>
<keyword evidence="4" id="KW-0274">FAD</keyword>
<dbReference type="GO" id="GO:0071949">
    <property type="term" value="F:FAD binding"/>
    <property type="evidence" value="ECO:0007669"/>
    <property type="project" value="InterPro"/>
</dbReference>
<evidence type="ECO:0000313" key="9">
    <source>
        <dbReference type="Proteomes" id="UP000283269"/>
    </source>
</evidence>
<evidence type="ECO:0000256" key="3">
    <source>
        <dbReference type="ARBA" id="ARBA00022630"/>
    </source>
</evidence>
<dbReference type="SUPFAM" id="SSF56176">
    <property type="entry name" value="FAD-binding/transporter-associated domain-like"/>
    <property type="match status" value="1"/>
</dbReference>
<dbReference type="Gene3D" id="2.80.10.50">
    <property type="match status" value="1"/>
</dbReference>
<dbReference type="PROSITE" id="PS00862">
    <property type="entry name" value="OX2_COVAL_FAD"/>
    <property type="match status" value="1"/>
</dbReference>
<dbReference type="Proteomes" id="UP000283269">
    <property type="component" value="Unassembled WGS sequence"/>
</dbReference>
<dbReference type="InterPro" id="IPR000772">
    <property type="entry name" value="Ricin_B_lectin"/>
</dbReference>
<dbReference type="PROSITE" id="PS50231">
    <property type="entry name" value="RICIN_B_LECTIN"/>
    <property type="match status" value="1"/>
</dbReference>
<dbReference type="SMART" id="SM00458">
    <property type="entry name" value="RICIN"/>
    <property type="match status" value="1"/>
</dbReference>
<evidence type="ECO:0000259" key="7">
    <source>
        <dbReference type="PROSITE" id="PS51387"/>
    </source>
</evidence>
<evidence type="ECO:0000256" key="5">
    <source>
        <dbReference type="ARBA" id="ARBA00023002"/>
    </source>
</evidence>
<dbReference type="InParanoid" id="A0A409WTL9"/>
<dbReference type="GO" id="GO:0016491">
    <property type="term" value="F:oxidoreductase activity"/>
    <property type="evidence" value="ECO:0007669"/>
    <property type="project" value="UniProtKB-KW"/>
</dbReference>
<dbReference type="PROSITE" id="PS51387">
    <property type="entry name" value="FAD_PCMH"/>
    <property type="match status" value="1"/>
</dbReference>
<keyword evidence="5" id="KW-0560">Oxidoreductase</keyword>
<accession>A0A409WTL9</accession>
<dbReference type="PANTHER" id="PTHR42973">
    <property type="entry name" value="BINDING OXIDOREDUCTASE, PUTATIVE (AFU_ORTHOLOGUE AFUA_1G17690)-RELATED"/>
    <property type="match status" value="1"/>
</dbReference>
<dbReference type="InterPro" id="IPR035992">
    <property type="entry name" value="Ricin_B-like_lectins"/>
</dbReference>
<feature type="domain" description="FAD-binding PCMH-type" evidence="7">
    <location>
        <begin position="53"/>
        <end position="225"/>
    </location>
</feature>
<dbReference type="OrthoDB" id="407275at2759"/>
<dbReference type="InterPro" id="IPR006094">
    <property type="entry name" value="Oxid_FAD_bind_N"/>
</dbReference>
<dbReference type="InterPro" id="IPR036318">
    <property type="entry name" value="FAD-bd_PCMH-like_sf"/>
</dbReference>
<evidence type="ECO:0000256" key="6">
    <source>
        <dbReference type="SAM" id="SignalP"/>
    </source>
</evidence>
<dbReference type="InterPro" id="IPR012951">
    <property type="entry name" value="BBE"/>
</dbReference>